<evidence type="ECO:0000256" key="13">
    <source>
        <dbReference type="ARBA" id="ARBA00048798"/>
    </source>
</evidence>
<evidence type="ECO:0000256" key="17">
    <source>
        <dbReference type="ARBA" id="ARBA00069174"/>
    </source>
</evidence>
<sequence>MENEKHNLALAIDDRIFLGEGLFETLKVVAGAPCCADLHWQRLADAAQQLGISFQLSYEHWLVCLQQQIKQDNLLDGGIKAILSAGSAPRGLAEYGVGAQLHLQTFTFSVHTHPLSLVRAPWLRDAANPVYQVKSINYLEAILARRHALALGADDALFFNLQQHATETTCANLFLIHQQSLLTPPRTDGVLAGIMRSRILAFAKQQNIACKEVSLSQAMIEQADAAFITNSLQGMRAINAIDGINFPVNHPLLALLNSSFCV</sequence>
<comment type="pathway">
    <text evidence="5">Amino-acid biosynthesis; L-leucine biosynthesis; L-leucine from 3-methyl-2-oxobutanoate: step 4/4.</text>
</comment>
<dbReference type="EC" id="4.1.3.38" evidence="11"/>
<dbReference type="EC" id="2.6.1.42" evidence="7"/>
<comment type="pathway">
    <text evidence="4">Amino-acid biosynthesis; L-valine biosynthesis; L-valine from pyruvate: step 4/4.</text>
</comment>
<evidence type="ECO:0000256" key="4">
    <source>
        <dbReference type="ARBA" id="ARBA00004931"/>
    </source>
</evidence>
<reference evidence="21 22" key="1">
    <citation type="journal article" date="2011" name="BMC Genomics">
        <title>Insight into cross-talk between intra-amoebal pathogens.</title>
        <authorList>
            <person name="Gimenez G."/>
            <person name="Bertelli C."/>
            <person name="Moliner C."/>
            <person name="Robert C."/>
            <person name="Raoult D."/>
            <person name="Fournier P.E."/>
            <person name="Greub G."/>
        </authorList>
    </citation>
    <scope>NUCLEOTIDE SEQUENCE [LARGE SCALE GENOMIC DNA]</scope>
    <source>
        <strain evidence="21 22">LLAP12</strain>
    </source>
</reference>
<evidence type="ECO:0000256" key="5">
    <source>
        <dbReference type="ARBA" id="ARBA00005072"/>
    </source>
</evidence>
<accession>G9ETB3</accession>
<dbReference type="GO" id="GO:0046656">
    <property type="term" value="P:folic acid biosynthetic process"/>
    <property type="evidence" value="ECO:0007669"/>
    <property type="project" value="UniProtKB-KW"/>
</dbReference>
<evidence type="ECO:0000256" key="3">
    <source>
        <dbReference type="ARBA" id="ARBA00004824"/>
    </source>
</evidence>
<evidence type="ECO:0000256" key="1">
    <source>
        <dbReference type="ARBA" id="ARBA00001933"/>
    </source>
</evidence>
<dbReference type="RefSeq" id="WP_006872417.1">
    <property type="nucleotide sequence ID" value="NZ_JH413847.1"/>
</dbReference>
<evidence type="ECO:0000256" key="10">
    <source>
        <dbReference type="ARBA" id="ARBA00035633"/>
    </source>
</evidence>
<dbReference type="FunFam" id="3.20.10.10:FF:000002">
    <property type="entry name" value="D-alanine aminotransferase"/>
    <property type="match status" value="1"/>
</dbReference>
<evidence type="ECO:0000256" key="12">
    <source>
        <dbReference type="ARBA" id="ARBA00048212"/>
    </source>
</evidence>
<evidence type="ECO:0000256" key="11">
    <source>
        <dbReference type="ARBA" id="ARBA00035676"/>
    </source>
</evidence>
<evidence type="ECO:0000256" key="7">
    <source>
        <dbReference type="ARBA" id="ARBA00013053"/>
    </source>
</evidence>
<dbReference type="InterPro" id="IPR036038">
    <property type="entry name" value="Aminotransferase-like"/>
</dbReference>
<keyword evidence="8 20" id="KW-0663">Pyridoxal phosphate</keyword>
<dbReference type="OrthoDB" id="9805628at2"/>
<comment type="catalytic activity">
    <reaction evidence="14">
        <text>L-leucine + 2-oxoglutarate = 4-methyl-2-oxopentanoate + L-glutamate</text>
        <dbReference type="Rhea" id="RHEA:18321"/>
        <dbReference type="ChEBI" id="CHEBI:16810"/>
        <dbReference type="ChEBI" id="CHEBI:17865"/>
        <dbReference type="ChEBI" id="CHEBI:29985"/>
        <dbReference type="ChEBI" id="CHEBI:57427"/>
        <dbReference type="EC" id="2.6.1.42"/>
    </reaction>
</comment>
<evidence type="ECO:0000256" key="20">
    <source>
        <dbReference type="RuleBase" id="RU004516"/>
    </source>
</evidence>
<comment type="catalytic activity">
    <reaction evidence="15">
        <text>4-amino-4-deoxychorismate = 4-aminobenzoate + pyruvate + H(+)</text>
        <dbReference type="Rhea" id="RHEA:16201"/>
        <dbReference type="ChEBI" id="CHEBI:15361"/>
        <dbReference type="ChEBI" id="CHEBI:15378"/>
        <dbReference type="ChEBI" id="CHEBI:17836"/>
        <dbReference type="ChEBI" id="CHEBI:58406"/>
        <dbReference type="EC" id="4.1.3.38"/>
    </reaction>
</comment>
<gene>
    <name evidence="21" type="ORF">LDG_8544</name>
</gene>
<dbReference type="InParanoid" id="G9ETB3"/>
<evidence type="ECO:0000256" key="14">
    <source>
        <dbReference type="ARBA" id="ARBA00049229"/>
    </source>
</evidence>
<dbReference type="InterPro" id="IPR050571">
    <property type="entry name" value="Class-IV_PLP-Dep_Aminotrnsfr"/>
</dbReference>
<evidence type="ECO:0000256" key="9">
    <source>
        <dbReference type="ARBA" id="ARBA00022909"/>
    </source>
</evidence>
<dbReference type="Gene3D" id="3.30.470.10">
    <property type="match status" value="1"/>
</dbReference>
<comment type="catalytic activity">
    <reaction evidence="13">
        <text>L-isoleucine + 2-oxoglutarate = (S)-3-methyl-2-oxopentanoate + L-glutamate</text>
        <dbReference type="Rhea" id="RHEA:24801"/>
        <dbReference type="ChEBI" id="CHEBI:16810"/>
        <dbReference type="ChEBI" id="CHEBI:29985"/>
        <dbReference type="ChEBI" id="CHEBI:35146"/>
        <dbReference type="ChEBI" id="CHEBI:58045"/>
        <dbReference type="EC" id="2.6.1.42"/>
    </reaction>
</comment>
<dbReference type="Gene3D" id="3.20.10.10">
    <property type="entry name" value="D-amino Acid Aminotransferase, subunit A, domain 2"/>
    <property type="match status" value="1"/>
</dbReference>
<evidence type="ECO:0000256" key="6">
    <source>
        <dbReference type="ARBA" id="ARBA00009320"/>
    </source>
</evidence>
<keyword evidence="22" id="KW-1185">Reference proteome</keyword>
<dbReference type="GO" id="GO:0004084">
    <property type="term" value="F:branched-chain-amino-acid transaminase activity"/>
    <property type="evidence" value="ECO:0007669"/>
    <property type="project" value="UniProtKB-EC"/>
</dbReference>
<dbReference type="PANTHER" id="PTHR42743">
    <property type="entry name" value="AMINO-ACID AMINOTRANSFERASE"/>
    <property type="match status" value="1"/>
</dbReference>
<evidence type="ECO:0000256" key="18">
    <source>
        <dbReference type="ARBA" id="ARBA00080135"/>
    </source>
</evidence>
<comment type="pathway">
    <text evidence="10">Cofactor biosynthesis; tetrahydrofolate biosynthesis; 4-aminobenzoate from chorismate: step 2/2.</text>
</comment>
<evidence type="ECO:0000256" key="8">
    <source>
        <dbReference type="ARBA" id="ARBA00022898"/>
    </source>
</evidence>
<evidence type="ECO:0000256" key="16">
    <source>
        <dbReference type="ARBA" id="ARBA00054027"/>
    </source>
</evidence>
<evidence type="ECO:0000313" key="22">
    <source>
        <dbReference type="Proteomes" id="UP000002770"/>
    </source>
</evidence>
<dbReference type="HOGENOM" id="CLU_020844_2_0_6"/>
<dbReference type="GO" id="GO:0008696">
    <property type="term" value="F:4-amino-4-deoxychorismate lyase activity"/>
    <property type="evidence" value="ECO:0007669"/>
    <property type="project" value="UniProtKB-EC"/>
</dbReference>
<dbReference type="AlphaFoldDB" id="G9ETB3"/>
<dbReference type="GO" id="GO:0008652">
    <property type="term" value="P:amino acid biosynthetic process"/>
    <property type="evidence" value="ECO:0007669"/>
    <property type="project" value="UniProtKB-ARBA"/>
</dbReference>
<organism evidence="21 22">
    <name type="scientific">Legionella drancourtii LLAP12</name>
    <dbReference type="NCBI Taxonomy" id="658187"/>
    <lineage>
        <taxon>Bacteria</taxon>
        <taxon>Pseudomonadati</taxon>
        <taxon>Pseudomonadota</taxon>
        <taxon>Gammaproteobacteria</taxon>
        <taxon>Legionellales</taxon>
        <taxon>Legionellaceae</taxon>
        <taxon>Legionella</taxon>
    </lineage>
</organism>
<comment type="cofactor">
    <cofactor evidence="1 20">
        <name>pyridoxal 5'-phosphate</name>
        <dbReference type="ChEBI" id="CHEBI:597326"/>
    </cofactor>
</comment>
<dbReference type="Proteomes" id="UP000002770">
    <property type="component" value="Unassembled WGS sequence"/>
</dbReference>
<dbReference type="InterPro" id="IPR001544">
    <property type="entry name" value="Aminotrans_IV"/>
</dbReference>
<comment type="similarity">
    <text evidence="6 19">Belongs to the class-IV pyridoxal-phosphate-dependent aminotransferase family.</text>
</comment>
<comment type="function">
    <text evidence="2">Acts on leucine, isoleucine and valine.</text>
</comment>
<dbReference type="InterPro" id="IPR018300">
    <property type="entry name" value="Aminotrans_IV_CS"/>
</dbReference>
<dbReference type="SUPFAM" id="SSF56752">
    <property type="entry name" value="D-aminoacid aminotransferase-like PLP-dependent enzymes"/>
    <property type="match status" value="1"/>
</dbReference>
<keyword evidence="21" id="KW-0456">Lyase</keyword>
<evidence type="ECO:0000256" key="15">
    <source>
        <dbReference type="ARBA" id="ARBA00049529"/>
    </source>
</evidence>
<name>G9ETB3_9GAMM</name>
<evidence type="ECO:0000256" key="19">
    <source>
        <dbReference type="RuleBase" id="RU004106"/>
    </source>
</evidence>
<dbReference type="InterPro" id="IPR043131">
    <property type="entry name" value="BCAT-like_N"/>
</dbReference>
<dbReference type="Pfam" id="PF01063">
    <property type="entry name" value="Aminotran_4"/>
    <property type="match status" value="1"/>
</dbReference>
<dbReference type="InterPro" id="IPR043132">
    <property type="entry name" value="BCAT-like_C"/>
</dbReference>
<evidence type="ECO:0000256" key="2">
    <source>
        <dbReference type="ARBA" id="ARBA00003109"/>
    </source>
</evidence>
<dbReference type="eggNOG" id="COG0115">
    <property type="taxonomic scope" value="Bacteria"/>
</dbReference>
<proteinExistence type="inferred from homology"/>
<comment type="pathway">
    <text evidence="3">Amino-acid biosynthesis; L-isoleucine biosynthesis; L-isoleucine from 2-oxobutanoate: step 4/4.</text>
</comment>
<dbReference type="PROSITE" id="PS00770">
    <property type="entry name" value="AA_TRANSFER_CLASS_4"/>
    <property type="match status" value="1"/>
</dbReference>
<dbReference type="EMBL" id="JH413847">
    <property type="protein sequence ID" value="EHL29580.1"/>
    <property type="molecule type" value="Genomic_DNA"/>
</dbReference>
<keyword evidence="9" id="KW-0289">Folate biosynthesis</keyword>
<evidence type="ECO:0000313" key="21">
    <source>
        <dbReference type="EMBL" id="EHL29580.1"/>
    </source>
</evidence>
<protein>
    <recommendedName>
        <fullName evidence="17">Aminodeoxychorismate lyase</fullName>
        <ecNumber evidence="7">2.6.1.42</ecNumber>
        <ecNumber evidence="11">4.1.3.38</ecNumber>
    </recommendedName>
    <alternativeName>
        <fullName evidence="18">4-amino-4-deoxychorismate lyase</fullName>
    </alternativeName>
</protein>
<dbReference type="PANTHER" id="PTHR42743:SF11">
    <property type="entry name" value="AMINODEOXYCHORISMATE LYASE"/>
    <property type="match status" value="1"/>
</dbReference>
<comment type="catalytic activity">
    <reaction evidence="12">
        <text>L-valine + 2-oxoglutarate = 3-methyl-2-oxobutanoate + L-glutamate</text>
        <dbReference type="Rhea" id="RHEA:24813"/>
        <dbReference type="ChEBI" id="CHEBI:11851"/>
        <dbReference type="ChEBI" id="CHEBI:16810"/>
        <dbReference type="ChEBI" id="CHEBI:29985"/>
        <dbReference type="ChEBI" id="CHEBI:57762"/>
        <dbReference type="EC" id="2.6.1.42"/>
    </reaction>
</comment>
<comment type="function">
    <text evidence="16">Involved in the biosynthesis of p-aminobenzoate (PABA), a precursor of tetrahydrofolate. Converts 4-amino-4-deoxychorismate into 4-aminobenzoate (PABA) and pyruvate.</text>
</comment>
<dbReference type="STRING" id="658187.LDG_8544"/>